<dbReference type="InterPro" id="IPR036869">
    <property type="entry name" value="J_dom_sf"/>
</dbReference>
<feature type="region of interest" description="Disordered" evidence="1">
    <location>
        <begin position="227"/>
        <end position="250"/>
    </location>
</feature>
<feature type="region of interest" description="Disordered" evidence="1">
    <location>
        <begin position="172"/>
        <end position="203"/>
    </location>
</feature>
<evidence type="ECO:0000259" key="2">
    <source>
        <dbReference type="PROSITE" id="PS50076"/>
    </source>
</evidence>
<feature type="region of interest" description="Disordered" evidence="1">
    <location>
        <begin position="264"/>
        <end position="354"/>
    </location>
</feature>
<dbReference type="PRINTS" id="PR00625">
    <property type="entry name" value="JDOMAIN"/>
</dbReference>
<dbReference type="PANTHER" id="PTHR44916:SF1">
    <property type="entry name" value="CHAPERONE DNAJ-DOMAIN SUPERFAMILY PROTEIN-RELATED"/>
    <property type="match status" value="1"/>
</dbReference>
<name>A0A7S3QKA3_DUNTE</name>
<dbReference type="InterPro" id="IPR056453">
    <property type="entry name" value="HTH_DNAJC9"/>
</dbReference>
<dbReference type="Pfam" id="PF23302">
    <property type="entry name" value="HTH_DNAJC9"/>
    <property type="match status" value="1"/>
</dbReference>
<feature type="domain" description="J" evidence="2">
    <location>
        <begin position="7"/>
        <end position="72"/>
    </location>
</feature>
<gene>
    <name evidence="3" type="ORF">DTER00134_LOCUS119</name>
</gene>
<accession>A0A7S3QKA3</accession>
<dbReference type="AlphaFoldDB" id="A0A7S3QKA3"/>
<sequence>MDSTEHSLYEILNVAANASQEEIKKAYRRSCLLLHPDKNPGDQEAVAKFQSLQKVYTILGDPERRKIYDQTGETDEDLMGEKFTEVYDYFRAMYKQVTSEDLDNFYDAYRGSDEERADLLRHYSEFKGDMGKVFEWLMCSDPDLDSHRFMDAIQAAIDAGDVQKHKRFSTWAKQVAQRPQPSNPLAKRSSKKSQGGSGQLALPGSNALAQIREKRAKQADAFFDQLAEKYSSKPGSSKKRKAREEPTDEEFAAIQQRLGLCKAGQAEGSQWKGKGDKKSSSSKHVTEAGAKMGTQETSAKKGAQEAGAKQGAHKAGAKKDAQRAAVEGASGKQAGSKAECEGGSKRRQRGVASD</sequence>
<protein>
    <recommendedName>
        <fullName evidence="2">J domain-containing protein</fullName>
    </recommendedName>
</protein>
<dbReference type="InterPro" id="IPR042977">
    <property type="entry name" value="AtJ6-like"/>
</dbReference>
<dbReference type="Gene3D" id="1.10.287.110">
    <property type="entry name" value="DnaJ domain"/>
    <property type="match status" value="1"/>
</dbReference>
<evidence type="ECO:0000256" key="1">
    <source>
        <dbReference type="SAM" id="MobiDB-lite"/>
    </source>
</evidence>
<dbReference type="Pfam" id="PF00226">
    <property type="entry name" value="DnaJ"/>
    <property type="match status" value="1"/>
</dbReference>
<proteinExistence type="predicted"/>
<organism evidence="3">
    <name type="scientific">Dunaliella tertiolecta</name>
    <name type="common">Green alga</name>
    <dbReference type="NCBI Taxonomy" id="3047"/>
    <lineage>
        <taxon>Eukaryota</taxon>
        <taxon>Viridiplantae</taxon>
        <taxon>Chlorophyta</taxon>
        <taxon>core chlorophytes</taxon>
        <taxon>Chlorophyceae</taxon>
        <taxon>CS clade</taxon>
        <taxon>Chlamydomonadales</taxon>
        <taxon>Dunaliellaceae</taxon>
        <taxon>Dunaliella</taxon>
    </lineage>
</organism>
<dbReference type="PROSITE" id="PS50076">
    <property type="entry name" value="DNAJ_2"/>
    <property type="match status" value="1"/>
</dbReference>
<dbReference type="InterPro" id="IPR001623">
    <property type="entry name" value="DnaJ_domain"/>
</dbReference>
<dbReference type="PANTHER" id="PTHR44916">
    <property type="entry name" value="CHAPERONE DNAJ-DOMAIN SUPERFAMILY PROTEIN-RELATED"/>
    <property type="match status" value="1"/>
</dbReference>
<dbReference type="SMART" id="SM00271">
    <property type="entry name" value="DnaJ"/>
    <property type="match status" value="1"/>
</dbReference>
<feature type="compositionally biased region" description="Basic residues" evidence="1">
    <location>
        <begin position="345"/>
        <end position="354"/>
    </location>
</feature>
<evidence type="ECO:0000313" key="3">
    <source>
        <dbReference type="EMBL" id="CAE0485080.1"/>
    </source>
</evidence>
<dbReference type="SUPFAM" id="SSF46565">
    <property type="entry name" value="Chaperone J-domain"/>
    <property type="match status" value="1"/>
</dbReference>
<reference evidence="3" key="1">
    <citation type="submission" date="2021-01" db="EMBL/GenBank/DDBJ databases">
        <authorList>
            <person name="Corre E."/>
            <person name="Pelletier E."/>
            <person name="Niang G."/>
            <person name="Scheremetjew M."/>
            <person name="Finn R."/>
            <person name="Kale V."/>
            <person name="Holt S."/>
            <person name="Cochrane G."/>
            <person name="Meng A."/>
            <person name="Brown T."/>
            <person name="Cohen L."/>
        </authorList>
    </citation>
    <scope>NUCLEOTIDE SEQUENCE</scope>
    <source>
        <strain evidence="3">CCMP1320</strain>
    </source>
</reference>
<dbReference type="CDD" id="cd06257">
    <property type="entry name" value="DnaJ"/>
    <property type="match status" value="1"/>
</dbReference>
<dbReference type="EMBL" id="HBIP01000259">
    <property type="protein sequence ID" value="CAE0485080.1"/>
    <property type="molecule type" value="Transcribed_RNA"/>
</dbReference>